<dbReference type="RefSeq" id="WP_039590358.1">
    <property type="nucleotide sequence ID" value="NZ_JQGJ02000003.1"/>
</dbReference>
<organism evidence="2 3">
    <name type="scientific">Pseudomonas frederiksbergensis</name>
    <dbReference type="NCBI Taxonomy" id="104087"/>
    <lineage>
        <taxon>Bacteria</taxon>
        <taxon>Pseudomonadati</taxon>
        <taxon>Pseudomonadota</taxon>
        <taxon>Gammaproteobacteria</taxon>
        <taxon>Pseudomonadales</taxon>
        <taxon>Pseudomonadaceae</taxon>
        <taxon>Pseudomonas</taxon>
    </lineage>
</organism>
<dbReference type="EMBL" id="JQGJ01000004">
    <property type="protein sequence ID" value="KHK65056.1"/>
    <property type="molecule type" value="Genomic_DNA"/>
</dbReference>
<dbReference type="Gene3D" id="3.40.710.10">
    <property type="entry name" value="DD-peptidase/beta-lactamase superfamily"/>
    <property type="match status" value="1"/>
</dbReference>
<evidence type="ECO:0000259" key="1">
    <source>
        <dbReference type="Pfam" id="PF00144"/>
    </source>
</evidence>
<dbReference type="InterPro" id="IPR052907">
    <property type="entry name" value="Beta-lactamase/esterase"/>
</dbReference>
<name>A0A0B1Z766_9PSED</name>
<sequence length="385" mass="41770">MTHALTIHGHCNPRFESVKKAFIGLMQSPFERGAALCIQIDGETVIDLWAGIAGPEPASHWQHDTLLNLFSCTKPFTAVAIMQLVGEGRLDLDTPICHYWPEFANAGKASITLRQVLCHRAGLPALRTPLAPETLYDWDTMTGLIAGEQPWADAGKRQTYSPLLFGWILGELLRRVDGLSPAQSIHQRVAMPLGLDFHIGLDDATIARCAYMARTKDDVDDEAFGRVLQYVLTEPNAMSSLAFANPPMVLGRSNEAGWKRMTQPAANGHGNARSLAQFYAGLLDGRLLESPLLNEMLREHSAEYDPTIQTPTRFGLGIMLNQSDVANGSYGMGPEAFGHMGAGGTIGFADPERGVAFGFACNTIGSYVLMDPRARGLANVAMGCL</sequence>
<dbReference type="InterPro" id="IPR001466">
    <property type="entry name" value="Beta-lactam-related"/>
</dbReference>
<dbReference type="Proteomes" id="UP000030949">
    <property type="component" value="Unassembled WGS sequence"/>
</dbReference>
<dbReference type="OrthoDB" id="5705574at2"/>
<protein>
    <submittedName>
        <fullName evidence="2">Beta-lactamase</fullName>
    </submittedName>
</protein>
<evidence type="ECO:0000313" key="3">
    <source>
        <dbReference type="Proteomes" id="UP000030949"/>
    </source>
</evidence>
<reference evidence="3" key="1">
    <citation type="submission" date="2015-03" db="EMBL/GenBank/DDBJ databases">
        <title>Pseudomonas frederiksbergensis hydrocarbon degrader.</title>
        <authorList>
            <person name="Brown L.M."/>
            <person name="Ruiz O.N."/>
            <person name="Mueller S."/>
            <person name="Gunasekera T.S."/>
        </authorList>
    </citation>
    <scope>NUCLEOTIDE SEQUENCE [LARGE SCALE GENOMIC DNA]</scope>
    <source>
        <strain evidence="3">SI8</strain>
    </source>
</reference>
<comment type="caution">
    <text evidence="2">The sequence shown here is derived from an EMBL/GenBank/DDBJ whole genome shotgun (WGS) entry which is preliminary data.</text>
</comment>
<evidence type="ECO:0000313" key="2">
    <source>
        <dbReference type="EMBL" id="KHK65056.1"/>
    </source>
</evidence>
<feature type="domain" description="Beta-lactamase-related" evidence="1">
    <location>
        <begin position="22"/>
        <end position="371"/>
    </location>
</feature>
<dbReference type="SUPFAM" id="SSF56601">
    <property type="entry name" value="beta-lactamase/transpeptidase-like"/>
    <property type="match status" value="1"/>
</dbReference>
<dbReference type="AlphaFoldDB" id="A0A0B1Z766"/>
<dbReference type="PANTHER" id="PTHR43319:SF3">
    <property type="entry name" value="BETA-LACTAMASE-RELATED DOMAIN-CONTAINING PROTEIN"/>
    <property type="match status" value="1"/>
</dbReference>
<gene>
    <name evidence="2" type="ORF">JZ00_08410</name>
</gene>
<proteinExistence type="predicted"/>
<dbReference type="Pfam" id="PF00144">
    <property type="entry name" value="Beta-lactamase"/>
    <property type="match status" value="1"/>
</dbReference>
<dbReference type="InterPro" id="IPR012338">
    <property type="entry name" value="Beta-lactam/transpept-like"/>
</dbReference>
<accession>A0A0B1Z766</accession>
<dbReference type="PANTHER" id="PTHR43319">
    <property type="entry name" value="BETA-LACTAMASE-RELATED"/>
    <property type="match status" value="1"/>
</dbReference>